<dbReference type="Pfam" id="PF00149">
    <property type="entry name" value="Metallophos"/>
    <property type="match status" value="1"/>
</dbReference>
<comment type="caution">
    <text evidence="2">The sequence shown here is derived from an EMBL/GenBank/DDBJ whole genome shotgun (WGS) entry which is preliminary data.</text>
</comment>
<dbReference type="InterPro" id="IPR004843">
    <property type="entry name" value="Calcineurin-like_PHP"/>
</dbReference>
<dbReference type="PANTHER" id="PTHR36492">
    <property type="match status" value="1"/>
</dbReference>
<dbReference type="GO" id="GO:0016787">
    <property type="term" value="F:hydrolase activity"/>
    <property type="evidence" value="ECO:0007669"/>
    <property type="project" value="InterPro"/>
</dbReference>
<evidence type="ECO:0000313" key="3">
    <source>
        <dbReference type="Proteomes" id="UP000094849"/>
    </source>
</evidence>
<dbReference type="STRING" id="1818881.A3196_05490"/>
<dbReference type="CDD" id="cd00838">
    <property type="entry name" value="MPP_superfamily"/>
    <property type="match status" value="1"/>
</dbReference>
<name>A0A1E2UNF6_9GAMM</name>
<proteinExistence type="predicted"/>
<evidence type="ECO:0000259" key="1">
    <source>
        <dbReference type="Pfam" id="PF00149"/>
    </source>
</evidence>
<dbReference type="EMBL" id="LVJZ01000003">
    <property type="protein sequence ID" value="ODB96263.1"/>
    <property type="molecule type" value="Genomic_DNA"/>
</dbReference>
<organism evidence="2 3">
    <name type="scientific">Candidatus Thiodiazotropha endoloripes</name>
    <dbReference type="NCBI Taxonomy" id="1818881"/>
    <lineage>
        <taxon>Bacteria</taxon>
        <taxon>Pseudomonadati</taxon>
        <taxon>Pseudomonadota</taxon>
        <taxon>Gammaproteobacteria</taxon>
        <taxon>Chromatiales</taxon>
        <taxon>Sedimenticolaceae</taxon>
        <taxon>Candidatus Thiodiazotropha</taxon>
    </lineage>
</organism>
<feature type="domain" description="Calcineurin-like phosphoesterase" evidence="1">
    <location>
        <begin position="1"/>
        <end position="218"/>
    </location>
</feature>
<dbReference type="RefSeq" id="WP_069024217.1">
    <property type="nucleotide sequence ID" value="NZ_LVJZ01000003.1"/>
</dbReference>
<dbReference type="InterPro" id="IPR052963">
    <property type="entry name" value="Pantetheine_PDE"/>
</dbReference>
<dbReference type="Proteomes" id="UP000094849">
    <property type="component" value="Unassembled WGS sequence"/>
</dbReference>
<protein>
    <submittedName>
        <fullName evidence="2">Metallophosphoesterase</fullName>
    </submittedName>
</protein>
<dbReference type="InterPro" id="IPR029052">
    <property type="entry name" value="Metallo-depent_PP-like"/>
</dbReference>
<dbReference type="SUPFAM" id="SSF56300">
    <property type="entry name" value="Metallo-dependent phosphatases"/>
    <property type="match status" value="1"/>
</dbReference>
<dbReference type="Gene3D" id="3.60.21.10">
    <property type="match status" value="1"/>
</dbReference>
<evidence type="ECO:0000313" key="2">
    <source>
        <dbReference type="EMBL" id="ODB96263.1"/>
    </source>
</evidence>
<sequence>MRIFTVSDIHIDFAVNEQWLANLSDSDYLDDCLILAGDISDSEALIARCFDQLMRKFKAVFYVPGNHDIWVRKDSLADSIEKFFKLLELAQQHQVITEPKRLNGTSIVPLFSWYDLSFGTMSDTLLGKWMDFSHCKWPESLETPEAQNRFFLGKNKLQLAHSSERVITFSHFLPRIDVMPDFIPHRFRDIYPVLGSPQLDQQVRALDSDIHIYGHSHVNRSVKTKGVRYINNAFGYPSETRIAAKVLLEIDL</sequence>
<dbReference type="AlphaFoldDB" id="A0A1E2UNF6"/>
<accession>A0A1E2UNF6</accession>
<dbReference type="PANTHER" id="PTHR36492:SF2">
    <property type="entry name" value="[ACYL-CARRIER-PROTEIN] PHOSPHODIESTERASE PPTH"/>
    <property type="match status" value="1"/>
</dbReference>
<keyword evidence="3" id="KW-1185">Reference proteome</keyword>
<gene>
    <name evidence="2" type="ORF">A3196_05490</name>
</gene>
<reference evidence="2 3" key="1">
    <citation type="submission" date="2016-03" db="EMBL/GenBank/DDBJ databases">
        <title>Chemosynthetic sulphur-oxidizing symbionts of marine invertebrate animals are capable of nitrogen fixation.</title>
        <authorList>
            <person name="Petersen J.M."/>
            <person name="Kemper A."/>
            <person name="Gruber-Vodicka H."/>
            <person name="Cardini U."/>
            <person name="Geest Mvander."/>
            <person name="Kleiner M."/>
            <person name="Bulgheresi S."/>
            <person name="Fussmann M."/>
            <person name="Herbold C."/>
            <person name="Seah B.K.B."/>
            <person name="Antony C.Paul."/>
            <person name="Liu D."/>
            <person name="Belitz A."/>
            <person name="Weber M."/>
        </authorList>
    </citation>
    <scope>NUCLEOTIDE SEQUENCE [LARGE SCALE GENOMIC DNA]</scope>
    <source>
        <strain evidence="2">G_D</strain>
    </source>
</reference>